<dbReference type="Proteomes" id="UP000198348">
    <property type="component" value="Unassembled WGS sequence"/>
</dbReference>
<reference evidence="1 2" key="1">
    <citation type="submission" date="2017-06" db="EMBL/GenBank/DDBJ databases">
        <authorList>
            <person name="Kim H.J."/>
            <person name="Triplett B.A."/>
        </authorList>
    </citation>
    <scope>NUCLEOTIDE SEQUENCE [LARGE SCALE GENOMIC DNA]</scope>
    <source>
        <strain evidence="1 2">DSM 45207</strain>
    </source>
</reference>
<gene>
    <name evidence="1" type="ORF">SAMN06265360_110120</name>
</gene>
<organism evidence="1 2">
    <name type="scientific">Haloechinothrix alba</name>
    <dbReference type="NCBI Taxonomy" id="664784"/>
    <lineage>
        <taxon>Bacteria</taxon>
        <taxon>Bacillati</taxon>
        <taxon>Actinomycetota</taxon>
        <taxon>Actinomycetes</taxon>
        <taxon>Pseudonocardiales</taxon>
        <taxon>Pseudonocardiaceae</taxon>
        <taxon>Haloechinothrix</taxon>
    </lineage>
</organism>
<dbReference type="EMBL" id="FZNW01000010">
    <property type="protein sequence ID" value="SNR57007.1"/>
    <property type="molecule type" value="Genomic_DNA"/>
</dbReference>
<protein>
    <submittedName>
        <fullName evidence="1">Uncharacterized protein</fullName>
    </submittedName>
</protein>
<sequence>MTSPDTREANSSGGRASSAPLWLAGRIAQYGRVLFDDDPRARVAWQADARVRYLDEMPVVRARYAERLSRPAHWADR</sequence>
<evidence type="ECO:0000313" key="1">
    <source>
        <dbReference type="EMBL" id="SNR57007.1"/>
    </source>
</evidence>
<keyword evidence="2" id="KW-1185">Reference proteome</keyword>
<accession>A0A238XDH5</accession>
<dbReference type="AlphaFoldDB" id="A0A238XDH5"/>
<name>A0A238XDH5_9PSEU</name>
<proteinExistence type="predicted"/>
<evidence type="ECO:0000313" key="2">
    <source>
        <dbReference type="Proteomes" id="UP000198348"/>
    </source>
</evidence>